<accession>A0A4S8YCS2</accession>
<evidence type="ECO:0000256" key="2">
    <source>
        <dbReference type="ARBA" id="ARBA00010430"/>
    </source>
</evidence>
<dbReference type="PANTHER" id="PTHR16433">
    <property type="entry name" value="DOLICHOL-PHOSPHATE MANNOSYLTRANSFERASE SUBUNIT 3"/>
    <property type="match status" value="1"/>
</dbReference>
<protein>
    <recommendedName>
        <fullName evidence="7">Dolichol-phosphate mannosyltransferase subunit 3</fullName>
    </recommendedName>
</protein>
<evidence type="ECO:0000313" key="9">
    <source>
        <dbReference type="Proteomes" id="UP000310687"/>
    </source>
</evidence>
<comment type="caution">
    <text evidence="8">The sequence shown here is derived from an EMBL/GenBank/DDBJ whole genome shotgun (WGS) entry which is preliminary data.</text>
</comment>
<comment type="subunit">
    <text evidence="7">Component of the dolichol-phosphate mannose (DPM) synthase complex.</text>
</comment>
<comment type="pathway">
    <text evidence="7">Protein modification; protein glycosylation.</text>
</comment>
<comment type="subcellular location">
    <subcellularLocation>
        <location evidence="1 7">Endoplasmic reticulum membrane</location>
        <topology evidence="1 7">Multi-pass membrane protein</topology>
    </subcellularLocation>
</comment>
<feature type="transmembrane region" description="Helical" evidence="7">
    <location>
        <begin position="60"/>
        <end position="78"/>
    </location>
</feature>
<proteinExistence type="inferred from homology"/>
<comment type="similarity">
    <text evidence="2 7">Belongs to the DPM3 family.</text>
</comment>
<sequence>MTRATQTISIFLLLSSLYLALFLGLIPLPTKLQEDIIPYVRSTNPWTIKFNNCLTENTQVPFWALISFGAYLLGKLGYNVMTFHDVPEAHKELMAEIDLARADLKKMGVEVD</sequence>
<evidence type="ECO:0000313" key="8">
    <source>
        <dbReference type="EMBL" id="THW48167.1"/>
    </source>
</evidence>
<name>A0A4S8YCS2_AURPU</name>
<dbReference type="UniPathway" id="UPA00378"/>
<dbReference type="EMBL" id="QZAL01000019">
    <property type="protein sequence ID" value="THW48167.1"/>
    <property type="molecule type" value="Genomic_DNA"/>
</dbReference>
<reference evidence="8 9" key="1">
    <citation type="submission" date="2018-10" db="EMBL/GenBank/DDBJ databases">
        <title>Fifty Aureobasidium pullulans genomes reveal a recombining polyextremotolerant generalist.</title>
        <authorList>
            <person name="Gostincar C."/>
            <person name="Turk M."/>
            <person name="Zajc J."/>
            <person name="Gunde-Cimerman N."/>
        </authorList>
    </citation>
    <scope>NUCLEOTIDE SEQUENCE [LARGE SCALE GENOMIC DNA]</scope>
    <source>
        <strain evidence="8 9">EXF-11013</strain>
    </source>
</reference>
<dbReference type="InterPro" id="IPR013174">
    <property type="entry name" value="DPM3"/>
</dbReference>
<keyword evidence="5 7" id="KW-1133">Transmembrane helix</keyword>
<dbReference type="GO" id="GO:0006506">
    <property type="term" value="P:GPI anchor biosynthetic process"/>
    <property type="evidence" value="ECO:0007669"/>
    <property type="project" value="TreeGrafter"/>
</dbReference>
<keyword evidence="6 7" id="KW-0472">Membrane</keyword>
<evidence type="ECO:0000256" key="7">
    <source>
        <dbReference type="RuleBase" id="RU365085"/>
    </source>
</evidence>
<dbReference type="Pfam" id="PF08285">
    <property type="entry name" value="DPM3"/>
    <property type="match status" value="2"/>
</dbReference>
<dbReference type="PANTHER" id="PTHR16433:SF0">
    <property type="entry name" value="DOLICHOL-PHOSPHATE MANNOSYLTRANSFERASE SUBUNIT 3"/>
    <property type="match status" value="1"/>
</dbReference>
<comment type="function">
    <text evidence="7">Stabilizer subunit of the dolichol-phosphate mannose (DPM) synthase complex; tethers catalytic subunit to the ER.</text>
</comment>
<evidence type="ECO:0000256" key="6">
    <source>
        <dbReference type="ARBA" id="ARBA00023136"/>
    </source>
</evidence>
<keyword evidence="4 7" id="KW-0256">Endoplasmic reticulum</keyword>
<dbReference type="Proteomes" id="UP000310687">
    <property type="component" value="Unassembled WGS sequence"/>
</dbReference>
<evidence type="ECO:0000256" key="4">
    <source>
        <dbReference type="ARBA" id="ARBA00022824"/>
    </source>
</evidence>
<evidence type="ECO:0000256" key="1">
    <source>
        <dbReference type="ARBA" id="ARBA00004477"/>
    </source>
</evidence>
<gene>
    <name evidence="8" type="ORF">D6D22_02276</name>
</gene>
<dbReference type="GO" id="GO:0033185">
    <property type="term" value="C:dolichol-phosphate-mannose synthase complex"/>
    <property type="evidence" value="ECO:0007669"/>
    <property type="project" value="TreeGrafter"/>
</dbReference>
<evidence type="ECO:0000256" key="3">
    <source>
        <dbReference type="ARBA" id="ARBA00022692"/>
    </source>
</evidence>
<organism evidence="8 9">
    <name type="scientific">Aureobasidium pullulans</name>
    <name type="common">Black yeast</name>
    <name type="synonym">Pullularia pullulans</name>
    <dbReference type="NCBI Taxonomy" id="5580"/>
    <lineage>
        <taxon>Eukaryota</taxon>
        <taxon>Fungi</taxon>
        <taxon>Dikarya</taxon>
        <taxon>Ascomycota</taxon>
        <taxon>Pezizomycotina</taxon>
        <taxon>Dothideomycetes</taxon>
        <taxon>Dothideomycetidae</taxon>
        <taxon>Dothideales</taxon>
        <taxon>Saccotheciaceae</taxon>
        <taxon>Aureobasidium</taxon>
    </lineage>
</organism>
<dbReference type="GO" id="GO:0005789">
    <property type="term" value="C:endoplasmic reticulum membrane"/>
    <property type="evidence" value="ECO:0007669"/>
    <property type="project" value="UniProtKB-SubCell"/>
</dbReference>
<feature type="transmembrane region" description="Helical" evidence="7">
    <location>
        <begin position="7"/>
        <end position="26"/>
    </location>
</feature>
<dbReference type="AlphaFoldDB" id="A0A4S8YCS2"/>
<evidence type="ECO:0000256" key="5">
    <source>
        <dbReference type="ARBA" id="ARBA00022989"/>
    </source>
</evidence>
<keyword evidence="3 7" id="KW-0812">Transmembrane</keyword>